<dbReference type="PATRIC" id="fig|1303518.3.peg.2499"/>
<reference evidence="4" key="1">
    <citation type="submission" date="2013-03" db="EMBL/GenBank/DDBJ databases">
        <title>Genome sequence of Chthonomonas calidirosea, the first sequenced genome from the Armatimonadetes phylum (formally candidate division OP10).</title>
        <authorList>
            <person name="Lee K.C.Y."/>
            <person name="Morgan X.C."/>
            <person name="Dunfield P.F."/>
            <person name="Tamas I."/>
            <person name="Houghton K.M."/>
            <person name="Vyssotski M."/>
            <person name="Ryan J.L.J."/>
            <person name="Lagutin K."/>
            <person name="McDonald I.R."/>
            <person name="Stott M.B."/>
        </authorList>
    </citation>
    <scope>NUCLEOTIDE SEQUENCE [LARGE SCALE GENOMIC DNA]</scope>
    <source>
        <strain evidence="4">DSM 23976 / ICMP 18418 / T49</strain>
    </source>
</reference>
<sequence length="280" mass="31786">MRNLLTISIGPVQEFIAAARKTADLQAGSNLRQRLACEAANYVSRYGELVFPSDAAEGGANKILVLLHENEDPKVVARECHKCLKESLMKCWQTVLEKLSEKAVGKELGNNQIKNFVEFYAAWMPLEDEASYTTARKDLERLLAGRKALRDFKQPLSYPDRFKSPFDPSRDTVIRDHDSLKKPLKLKESEYLDAISLMKRSIGLHPDILDSCFPTRRKHEMVATFQKQDQHSRPQSDASNVPSTSEMAFRSLERRVRDAARPSAGLHSPSFRQDAQNRRA</sequence>
<keyword evidence="4" id="KW-1185">Reference proteome</keyword>
<dbReference type="InterPro" id="IPR038242">
    <property type="entry name" value="Cmr2_N"/>
</dbReference>
<feature type="region of interest" description="Disordered" evidence="1">
    <location>
        <begin position="222"/>
        <end position="280"/>
    </location>
</feature>
<dbReference type="HOGENOM" id="CLU_992871_0_0_0"/>
<dbReference type="EMBL" id="HF951689">
    <property type="protein sequence ID" value="CCW36203.1"/>
    <property type="molecule type" value="Genomic_DNA"/>
</dbReference>
<protein>
    <submittedName>
        <fullName evidence="3">Crm2/CAS10-CRISPR-associated protein</fullName>
    </submittedName>
</protein>
<dbReference type="Pfam" id="PF12469">
    <property type="entry name" value="Cmr2_N"/>
    <property type="match status" value="1"/>
</dbReference>
<dbReference type="Proteomes" id="UP000014227">
    <property type="component" value="Chromosome I"/>
</dbReference>
<gene>
    <name evidence="3" type="ORF">CCALI_02399</name>
</gene>
<dbReference type="Gene3D" id="3.30.70.2220">
    <property type="entry name" value="CRISPR-Cas system, Cmr2 subunit, D1 domain, cysteine cluster"/>
    <property type="match status" value="1"/>
</dbReference>
<feature type="domain" description="CRISPR-associated protein Cmr2 N-terminal" evidence="2">
    <location>
        <begin position="4"/>
        <end position="53"/>
    </location>
</feature>
<accession>S0EXJ2</accession>
<evidence type="ECO:0000313" key="3">
    <source>
        <dbReference type="EMBL" id="CCW36203.1"/>
    </source>
</evidence>
<evidence type="ECO:0000256" key="1">
    <source>
        <dbReference type="SAM" id="MobiDB-lite"/>
    </source>
</evidence>
<organism evidence="3 4">
    <name type="scientific">Chthonomonas calidirosea (strain DSM 23976 / ICMP 18418 / T49)</name>
    <dbReference type="NCBI Taxonomy" id="1303518"/>
    <lineage>
        <taxon>Bacteria</taxon>
        <taxon>Bacillati</taxon>
        <taxon>Armatimonadota</taxon>
        <taxon>Chthonomonadia</taxon>
        <taxon>Chthonomonadales</taxon>
        <taxon>Chthonomonadaceae</taxon>
        <taxon>Chthonomonas</taxon>
    </lineage>
</organism>
<dbReference type="KEGG" id="ccz:CCALI_02399"/>
<dbReference type="InParanoid" id="S0EXJ2"/>
<dbReference type="STRING" id="454171.CP488_01693"/>
<proteinExistence type="predicted"/>
<dbReference type="OrthoDB" id="9758700at2"/>
<evidence type="ECO:0000313" key="4">
    <source>
        <dbReference type="Proteomes" id="UP000014227"/>
    </source>
</evidence>
<dbReference type="eggNOG" id="COG1353">
    <property type="taxonomic scope" value="Bacteria"/>
</dbReference>
<feature type="compositionally biased region" description="Polar residues" evidence="1">
    <location>
        <begin position="235"/>
        <end position="246"/>
    </location>
</feature>
<dbReference type="RefSeq" id="WP_016483719.1">
    <property type="nucleotide sequence ID" value="NC_021487.1"/>
</dbReference>
<dbReference type="AlphaFoldDB" id="S0EXJ2"/>
<dbReference type="InterPro" id="IPR024615">
    <property type="entry name" value="CRISPR-assoc_Cmr2_N"/>
</dbReference>
<evidence type="ECO:0000259" key="2">
    <source>
        <dbReference type="Pfam" id="PF12469"/>
    </source>
</evidence>
<feature type="compositionally biased region" description="Basic and acidic residues" evidence="1">
    <location>
        <begin position="251"/>
        <end position="260"/>
    </location>
</feature>
<name>S0EXJ2_CHTCT</name>